<evidence type="ECO:0000256" key="4">
    <source>
        <dbReference type="ARBA" id="ARBA00022884"/>
    </source>
</evidence>
<dbReference type="EMBL" id="NAJL01000038">
    <property type="protein sequence ID" value="TKA25051.1"/>
    <property type="molecule type" value="Genomic_DNA"/>
</dbReference>
<evidence type="ECO:0000313" key="10">
    <source>
        <dbReference type="Proteomes" id="UP000308549"/>
    </source>
</evidence>
<dbReference type="AlphaFoldDB" id="A0A4U0TS66"/>
<dbReference type="PROSITE" id="PS51194">
    <property type="entry name" value="HELICASE_CTER"/>
    <property type="match status" value="1"/>
</dbReference>
<comment type="function">
    <text evidence="5">RNA helicase.</text>
</comment>
<dbReference type="GO" id="GO:0016787">
    <property type="term" value="F:hydrolase activity"/>
    <property type="evidence" value="ECO:0007669"/>
    <property type="project" value="UniProtKB-KW"/>
</dbReference>
<dbReference type="Pfam" id="PF00270">
    <property type="entry name" value="DEAD"/>
    <property type="match status" value="1"/>
</dbReference>
<dbReference type="GO" id="GO:0003723">
    <property type="term" value="F:RNA binding"/>
    <property type="evidence" value="ECO:0007669"/>
    <property type="project" value="UniProtKB-UniRule"/>
</dbReference>
<organism evidence="9 10">
    <name type="scientific">Salinomyces thailandicus</name>
    <dbReference type="NCBI Taxonomy" id="706561"/>
    <lineage>
        <taxon>Eukaryota</taxon>
        <taxon>Fungi</taxon>
        <taxon>Dikarya</taxon>
        <taxon>Ascomycota</taxon>
        <taxon>Pezizomycotina</taxon>
        <taxon>Dothideomycetes</taxon>
        <taxon>Dothideomycetidae</taxon>
        <taxon>Mycosphaerellales</taxon>
        <taxon>Teratosphaeriaceae</taxon>
        <taxon>Salinomyces</taxon>
    </lineage>
</organism>
<comment type="domain">
    <text evidence="5">The Q motif is unique to and characteristic of the DEAD box family of RNA helicases and controls ATP binding and hydrolysis.</text>
</comment>
<evidence type="ECO:0000256" key="6">
    <source>
        <dbReference type="SAM" id="MobiDB-lite"/>
    </source>
</evidence>
<keyword evidence="2 5" id="KW-0378">Hydrolase</keyword>
<dbReference type="SMART" id="SM00487">
    <property type="entry name" value="DEXDc"/>
    <property type="match status" value="1"/>
</dbReference>
<feature type="compositionally biased region" description="Gly residues" evidence="6">
    <location>
        <begin position="504"/>
        <end position="520"/>
    </location>
</feature>
<evidence type="ECO:0000256" key="1">
    <source>
        <dbReference type="ARBA" id="ARBA00022741"/>
    </source>
</evidence>
<dbReference type="OrthoDB" id="193716at2759"/>
<dbReference type="InterPro" id="IPR001650">
    <property type="entry name" value="Helicase_C-like"/>
</dbReference>
<evidence type="ECO:0000259" key="7">
    <source>
        <dbReference type="PROSITE" id="PS51192"/>
    </source>
</evidence>
<feature type="domain" description="Helicase C-terminal" evidence="8">
    <location>
        <begin position="263"/>
        <end position="427"/>
    </location>
</feature>
<feature type="compositionally biased region" description="Low complexity" evidence="6">
    <location>
        <begin position="521"/>
        <end position="530"/>
    </location>
</feature>
<comment type="similarity">
    <text evidence="5">Belongs to the DEAD box helicase family.</text>
</comment>
<keyword evidence="4 5" id="KW-0694">RNA-binding</keyword>
<keyword evidence="3 5" id="KW-0067">ATP-binding</keyword>
<name>A0A4U0TS66_9PEZI</name>
<dbReference type="CDD" id="cd18787">
    <property type="entry name" value="SF2_C_DEAD"/>
    <property type="match status" value="1"/>
</dbReference>
<dbReference type="Proteomes" id="UP000308549">
    <property type="component" value="Unassembled WGS sequence"/>
</dbReference>
<protein>
    <recommendedName>
        <fullName evidence="5">ATP-dependent RNA helicase</fullName>
        <ecNumber evidence="5">3.6.4.13</ecNumber>
    </recommendedName>
</protein>
<dbReference type="PROSITE" id="PS51192">
    <property type="entry name" value="HELICASE_ATP_BIND_1"/>
    <property type="match status" value="1"/>
</dbReference>
<evidence type="ECO:0000256" key="2">
    <source>
        <dbReference type="ARBA" id="ARBA00022801"/>
    </source>
</evidence>
<comment type="caution">
    <text evidence="9">The sequence shown here is derived from an EMBL/GenBank/DDBJ whole genome shotgun (WGS) entry which is preliminary data.</text>
</comment>
<keyword evidence="5" id="KW-0347">Helicase</keyword>
<dbReference type="Gene3D" id="3.40.50.300">
    <property type="entry name" value="P-loop containing nucleotide triphosphate hydrolases"/>
    <property type="match status" value="2"/>
</dbReference>
<evidence type="ECO:0000259" key="8">
    <source>
        <dbReference type="PROSITE" id="PS51194"/>
    </source>
</evidence>
<dbReference type="SUPFAM" id="SSF52540">
    <property type="entry name" value="P-loop containing nucleoside triphosphate hydrolases"/>
    <property type="match status" value="1"/>
</dbReference>
<reference evidence="9 10" key="1">
    <citation type="submission" date="2017-03" db="EMBL/GenBank/DDBJ databases">
        <title>Genomes of endolithic fungi from Antarctica.</title>
        <authorList>
            <person name="Coleine C."/>
            <person name="Masonjones S."/>
            <person name="Stajich J.E."/>
        </authorList>
    </citation>
    <scope>NUCLEOTIDE SEQUENCE [LARGE SCALE GENOMIC DNA]</scope>
    <source>
        <strain evidence="9 10">CCFEE 6315</strain>
    </source>
</reference>
<dbReference type="Pfam" id="PF00271">
    <property type="entry name" value="Helicase_C"/>
    <property type="match status" value="1"/>
</dbReference>
<dbReference type="InterPro" id="IPR027417">
    <property type="entry name" value="P-loop_NTPase"/>
</dbReference>
<feature type="domain" description="Helicase ATP-binding" evidence="7">
    <location>
        <begin position="53"/>
        <end position="235"/>
    </location>
</feature>
<gene>
    <name evidence="9" type="ORF">B0A50_06115</name>
</gene>
<evidence type="ECO:0000256" key="5">
    <source>
        <dbReference type="RuleBase" id="RU365068"/>
    </source>
</evidence>
<evidence type="ECO:0000256" key="3">
    <source>
        <dbReference type="ARBA" id="ARBA00022840"/>
    </source>
</evidence>
<proteinExistence type="inferred from homology"/>
<keyword evidence="1 5" id="KW-0547">Nucleotide-binding</keyword>
<dbReference type="InterPro" id="IPR014001">
    <property type="entry name" value="Helicase_ATP-bd"/>
</dbReference>
<dbReference type="PANTHER" id="PTHR24031">
    <property type="entry name" value="RNA HELICASE"/>
    <property type="match status" value="1"/>
</dbReference>
<comment type="catalytic activity">
    <reaction evidence="5">
        <text>ATP + H2O = ADP + phosphate + H(+)</text>
        <dbReference type="Rhea" id="RHEA:13065"/>
        <dbReference type="ChEBI" id="CHEBI:15377"/>
        <dbReference type="ChEBI" id="CHEBI:15378"/>
        <dbReference type="ChEBI" id="CHEBI:30616"/>
        <dbReference type="ChEBI" id="CHEBI:43474"/>
        <dbReference type="ChEBI" id="CHEBI:456216"/>
        <dbReference type="EC" id="3.6.4.13"/>
    </reaction>
</comment>
<accession>A0A4U0TS66</accession>
<dbReference type="GO" id="GO:0005524">
    <property type="term" value="F:ATP binding"/>
    <property type="evidence" value="ECO:0007669"/>
    <property type="project" value="UniProtKB-UniRule"/>
</dbReference>
<keyword evidence="10" id="KW-1185">Reference proteome</keyword>
<feature type="region of interest" description="Disordered" evidence="6">
    <location>
        <begin position="499"/>
        <end position="569"/>
    </location>
</feature>
<dbReference type="EC" id="3.6.4.13" evidence="5"/>
<feature type="compositionally biased region" description="Polar residues" evidence="6">
    <location>
        <begin position="531"/>
        <end position="545"/>
    </location>
</feature>
<dbReference type="GO" id="GO:0003724">
    <property type="term" value="F:RNA helicase activity"/>
    <property type="evidence" value="ECO:0007669"/>
    <property type="project" value="UniProtKB-EC"/>
</dbReference>
<sequence>MASNGALYSSATLKEQDAQTYQSMSGRLQQPLLKALEVMGYQYMTPVQQRVLTELPNFKADCLVQAKTGTGKTIAFLLPALHSLLQEQTVPAGQVGILVVSPTRELATQISQECDKLTSQLPRRIECHTAFGGTKKEKHLKDFLNGQPTVLVATPGRLNDYLSDNYVAGKFQNVRAVILDEADTMLESGFLPAINDILRRLPPKTTGWQGMCFSATMPEKIKPVLGKVLRPGYSHLTTVDPNEVPTIEAVTQFSVIAPTVSDTFNYLYALIEQERQQTPSGFKAIIFGTTANGIAMLHELFQNAMQGKISIYQLQSRLNQNVRTRTTEEYKKAASGLMFASDVIGRGMDFPAVSHVIQVGLPTNGEQYVHRVGRTARAGNEGRAIIMLTEREKYFLTVNRHLPIKPYPVQISAFAAQSSPVLAQAMGRVDDKTKSKAYQAYLGFHKTFTKQLRLDTTGLVMMANEYAQAMGCLEPPLIDRQVVGKMGLKGVGGLNVGVVEKGGRGQMGGGRGGGRGGARGGARPNGAPRGLSNQGAPTVQGNGVQKNKRGGGPGRRGGRTRGHQGMPGE</sequence>
<dbReference type="InterPro" id="IPR011545">
    <property type="entry name" value="DEAD/DEAH_box_helicase_dom"/>
</dbReference>
<evidence type="ECO:0000313" key="9">
    <source>
        <dbReference type="EMBL" id="TKA25051.1"/>
    </source>
</evidence>
<dbReference type="SMART" id="SM00490">
    <property type="entry name" value="HELICc"/>
    <property type="match status" value="1"/>
</dbReference>